<organism evidence="1 2">
    <name type="scientific">Hypoxylon rubiginosum</name>
    <dbReference type="NCBI Taxonomy" id="110542"/>
    <lineage>
        <taxon>Eukaryota</taxon>
        <taxon>Fungi</taxon>
        <taxon>Dikarya</taxon>
        <taxon>Ascomycota</taxon>
        <taxon>Pezizomycotina</taxon>
        <taxon>Sordariomycetes</taxon>
        <taxon>Xylariomycetidae</taxon>
        <taxon>Xylariales</taxon>
        <taxon>Hypoxylaceae</taxon>
        <taxon>Hypoxylon</taxon>
    </lineage>
</organism>
<dbReference type="Proteomes" id="UP001497700">
    <property type="component" value="Unassembled WGS sequence"/>
</dbReference>
<dbReference type="EMBL" id="MU393493">
    <property type="protein sequence ID" value="KAI4864035.1"/>
    <property type="molecule type" value="Genomic_DNA"/>
</dbReference>
<gene>
    <name evidence="1" type="ORF">F4820DRAFT_352541</name>
</gene>
<reference evidence="1 2" key="1">
    <citation type="journal article" date="2022" name="New Phytol.">
        <title>Ecological generalism drives hyperdiversity of secondary metabolite gene clusters in xylarialean endophytes.</title>
        <authorList>
            <person name="Franco M.E.E."/>
            <person name="Wisecaver J.H."/>
            <person name="Arnold A.E."/>
            <person name="Ju Y.M."/>
            <person name="Slot J.C."/>
            <person name="Ahrendt S."/>
            <person name="Moore L.P."/>
            <person name="Eastman K.E."/>
            <person name="Scott K."/>
            <person name="Konkel Z."/>
            <person name="Mondo S.J."/>
            <person name="Kuo A."/>
            <person name="Hayes R.D."/>
            <person name="Haridas S."/>
            <person name="Andreopoulos B."/>
            <person name="Riley R."/>
            <person name="LaButti K."/>
            <person name="Pangilinan J."/>
            <person name="Lipzen A."/>
            <person name="Amirebrahimi M."/>
            <person name="Yan J."/>
            <person name="Adam C."/>
            <person name="Keymanesh K."/>
            <person name="Ng V."/>
            <person name="Louie K."/>
            <person name="Northen T."/>
            <person name="Drula E."/>
            <person name="Henrissat B."/>
            <person name="Hsieh H.M."/>
            <person name="Youens-Clark K."/>
            <person name="Lutzoni F."/>
            <person name="Miadlikowska J."/>
            <person name="Eastwood D.C."/>
            <person name="Hamelin R.C."/>
            <person name="Grigoriev I.V."/>
            <person name="U'Ren J.M."/>
        </authorList>
    </citation>
    <scope>NUCLEOTIDE SEQUENCE [LARGE SCALE GENOMIC DNA]</scope>
    <source>
        <strain evidence="1 2">CBS 119005</strain>
    </source>
</reference>
<evidence type="ECO:0000313" key="1">
    <source>
        <dbReference type="EMBL" id="KAI4864035.1"/>
    </source>
</evidence>
<sequence>MPDVARISSEVQSAPQAFPPLRRKVTFACETCRKRRVKCSGKSPCDFCTDNGRICVFHDNRARRGPRPRQSTVKVVRVIAPAPAPPRDELAGASPEDVIVITQPKPTAPSVEPEESDEDELEHDEVLPLSTWKQGLEKVLFRGNGVITDREKHYLELVCHLIELLWGRGPLLVRSLLPAANLLKQISLGTCPRGLILAVCAYTVRYSIHKAAKGDDGRNLANQFESEARQEADIADFSGRDLGHVHIYCMLAWHAVSQGDGRRAWVDLAIARSLLEIAQETGSEEAAEVRRRTENYLEIQMLYHSIGNTSLQTQCQGSIRHPRLPLNTPDDNMDQFPQLLILLTRIQQLCLRPFSQHEPPPWKLDSNFQALQDEVRAHLIRQPRSFYYSA</sequence>
<evidence type="ECO:0000313" key="2">
    <source>
        <dbReference type="Proteomes" id="UP001497700"/>
    </source>
</evidence>
<keyword evidence="2" id="KW-1185">Reference proteome</keyword>
<accession>A0ACB9YZ71</accession>
<comment type="caution">
    <text evidence="1">The sequence shown here is derived from an EMBL/GenBank/DDBJ whole genome shotgun (WGS) entry which is preliminary data.</text>
</comment>
<protein>
    <submittedName>
        <fullName evidence="1">Uncharacterized protein</fullName>
    </submittedName>
</protein>
<name>A0ACB9YZ71_9PEZI</name>
<proteinExistence type="predicted"/>